<organism evidence="1 2">
    <name type="scientific">Cardiocondyla obscurior</name>
    <dbReference type="NCBI Taxonomy" id="286306"/>
    <lineage>
        <taxon>Eukaryota</taxon>
        <taxon>Metazoa</taxon>
        <taxon>Ecdysozoa</taxon>
        <taxon>Arthropoda</taxon>
        <taxon>Hexapoda</taxon>
        <taxon>Insecta</taxon>
        <taxon>Pterygota</taxon>
        <taxon>Neoptera</taxon>
        <taxon>Endopterygota</taxon>
        <taxon>Hymenoptera</taxon>
        <taxon>Apocrita</taxon>
        <taxon>Aculeata</taxon>
        <taxon>Formicoidea</taxon>
        <taxon>Formicidae</taxon>
        <taxon>Myrmicinae</taxon>
        <taxon>Cardiocondyla</taxon>
    </lineage>
</organism>
<name>A0AAW2F4K4_9HYME</name>
<accession>A0AAW2F4K4</accession>
<sequence>MRCSDTDGFFFLFLSLVRERFKSKFANHSIHDFLAYSCLYFKKFISASSETTSSILFNESVISFPSLIYNIRAFDAFSVDDTQINCMFLPFFCISLKVL</sequence>
<evidence type="ECO:0000313" key="2">
    <source>
        <dbReference type="Proteomes" id="UP001430953"/>
    </source>
</evidence>
<evidence type="ECO:0000313" key="1">
    <source>
        <dbReference type="EMBL" id="KAL0109441.1"/>
    </source>
</evidence>
<protein>
    <submittedName>
        <fullName evidence="1">Uncharacterized protein</fullName>
    </submittedName>
</protein>
<keyword evidence="2" id="KW-1185">Reference proteome</keyword>
<proteinExistence type="predicted"/>
<dbReference type="EMBL" id="JADYXP020000015">
    <property type="protein sequence ID" value="KAL0109441.1"/>
    <property type="molecule type" value="Genomic_DNA"/>
</dbReference>
<comment type="caution">
    <text evidence="1">The sequence shown here is derived from an EMBL/GenBank/DDBJ whole genome shotgun (WGS) entry which is preliminary data.</text>
</comment>
<gene>
    <name evidence="1" type="ORF">PUN28_014484</name>
</gene>
<dbReference type="AlphaFoldDB" id="A0AAW2F4K4"/>
<reference evidence="1 2" key="1">
    <citation type="submission" date="2023-03" db="EMBL/GenBank/DDBJ databases">
        <title>High recombination rates correlate with genetic variation in Cardiocondyla obscurior ants.</title>
        <authorList>
            <person name="Errbii M."/>
        </authorList>
    </citation>
    <scope>NUCLEOTIDE SEQUENCE [LARGE SCALE GENOMIC DNA]</scope>
    <source>
        <strain evidence="1">Alpha-2009</strain>
        <tissue evidence="1">Whole body</tissue>
    </source>
</reference>
<dbReference type="Proteomes" id="UP001430953">
    <property type="component" value="Unassembled WGS sequence"/>
</dbReference>